<comment type="caution">
    <text evidence="9">The sequence shown here is derived from an EMBL/GenBank/DDBJ whole genome shotgun (WGS) entry which is preliminary data.</text>
</comment>
<evidence type="ECO:0000256" key="6">
    <source>
        <dbReference type="ARBA" id="ARBA00023029"/>
    </source>
</evidence>
<evidence type="ECO:0000313" key="9">
    <source>
        <dbReference type="EMBL" id="KAI5076729.1"/>
    </source>
</evidence>
<organism evidence="9 10">
    <name type="scientific">Adiantum capillus-veneris</name>
    <name type="common">Maidenhair fern</name>
    <dbReference type="NCBI Taxonomy" id="13818"/>
    <lineage>
        <taxon>Eukaryota</taxon>
        <taxon>Viridiplantae</taxon>
        <taxon>Streptophyta</taxon>
        <taxon>Embryophyta</taxon>
        <taxon>Tracheophyta</taxon>
        <taxon>Polypodiopsida</taxon>
        <taxon>Polypodiidae</taxon>
        <taxon>Polypodiales</taxon>
        <taxon>Pteridineae</taxon>
        <taxon>Pteridaceae</taxon>
        <taxon>Vittarioideae</taxon>
        <taxon>Adiantum</taxon>
    </lineage>
</organism>
<evidence type="ECO:0000256" key="8">
    <source>
        <dbReference type="ARBA" id="ARBA00023235"/>
    </source>
</evidence>
<sequence length="70" mass="8060">MVLVNGSEGIGTGVYELVDETTLRITELPVRKWTQDYKEFLESMMNPTDKNKRAIYQGLSRTQHGHPCEF</sequence>
<dbReference type="PANTHER" id="PTHR10169:SF38">
    <property type="entry name" value="DNA TOPOISOMERASE 2"/>
    <property type="match status" value="1"/>
</dbReference>
<dbReference type="GO" id="GO:0003677">
    <property type="term" value="F:DNA binding"/>
    <property type="evidence" value="ECO:0007669"/>
    <property type="project" value="UniProtKB-KW"/>
</dbReference>
<dbReference type="GO" id="GO:0005524">
    <property type="term" value="F:ATP binding"/>
    <property type="evidence" value="ECO:0007669"/>
    <property type="project" value="UniProtKB-KW"/>
</dbReference>
<comment type="cofactor">
    <cofactor evidence="2">
        <name>Mg(2+)</name>
        <dbReference type="ChEBI" id="CHEBI:18420"/>
    </cofactor>
</comment>
<dbReference type="GO" id="GO:0000712">
    <property type="term" value="P:resolution of meiotic recombination intermediates"/>
    <property type="evidence" value="ECO:0007669"/>
    <property type="project" value="TreeGrafter"/>
</dbReference>
<keyword evidence="7" id="KW-0238">DNA-binding</keyword>
<dbReference type="EMBL" id="JABFUD020000008">
    <property type="protein sequence ID" value="KAI5076729.1"/>
    <property type="molecule type" value="Genomic_DNA"/>
</dbReference>
<keyword evidence="10" id="KW-1185">Reference proteome</keyword>
<keyword evidence="6" id="KW-0799">Topoisomerase</keyword>
<dbReference type="Proteomes" id="UP000886520">
    <property type="component" value="Chromosome 8"/>
</dbReference>
<evidence type="ECO:0000256" key="4">
    <source>
        <dbReference type="ARBA" id="ARBA00022741"/>
    </source>
</evidence>
<evidence type="ECO:0000256" key="2">
    <source>
        <dbReference type="ARBA" id="ARBA00001946"/>
    </source>
</evidence>
<protein>
    <recommendedName>
        <fullName evidence="3">DNA topoisomerase (ATP-hydrolyzing)</fullName>
        <ecNumber evidence="3">5.6.2.2</ecNumber>
    </recommendedName>
</protein>
<dbReference type="Gene3D" id="3.30.1360.40">
    <property type="match status" value="1"/>
</dbReference>
<dbReference type="GO" id="GO:0005634">
    <property type="term" value="C:nucleus"/>
    <property type="evidence" value="ECO:0007669"/>
    <property type="project" value="TreeGrafter"/>
</dbReference>
<comment type="catalytic activity">
    <reaction evidence="1">
        <text>ATP-dependent breakage, passage and rejoining of double-stranded DNA.</text>
        <dbReference type="EC" id="5.6.2.2"/>
    </reaction>
</comment>
<gene>
    <name evidence="9" type="ORF">GOP47_0008794</name>
</gene>
<evidence type="ECO:0000256" key="7">
    <source>
        <dbReference type="ARBA" id="ARBA00023125"/>
    </source>
</evidence>
<evidence type="ECO:0000256" key="3">
    <source>
        <dbReference type="ARBA" id="ARBA00012895"/>
    </source>
</evidence>
<evidence type="ECO:0000256" key="5">
    <source>
        <dbReference type="ARBA" id="ARBA00022840"/>
    </source>
</evidence>
<evidence type="ECO:0000256" key="1">
    <source>
        <dbReference type="ARBA" id="ARBA00000185"/>
    </source>
</evidence>
<keyword evidence="5" id="KW-0067">ATP-binding</keyword>
<proteinExistence type="predicted"/>
<dbReference type="InterPro" id="IPR013760">
    <property type="entry name" value="Topo_IIA-like_dom_sf"/>
</dbReference>
<dbReference type="SUPFAM" id="SSF56719">
    <property type="entry name" value="Type II DNA topoisomerase"/>
    <property type="match status" value="1"/>
</dbReference>
<dbReference type="GO" id="GO:0003918">
    <property type="term" value="F:DNA topoisomerase type II (double strand cut, ATP-hydrolyzing) activity"/>
    <property type="evidence" value="ECO:0007669"/>
    <property type="project" value="UniProtKB-EC"/>
</dbReference>
<dbReference type="EC" id="5.6.2.2" evidence="3"/>
<dbReference type="PANTHER" id="PTHR10169">
    <property type="entry name" value="DNA TOPOISOMERASE/GYRASE"/>
    <property type="match status" value="1"/>
</dbReference>
<dbReference type="AlphaFoldDB" id="A0A9D4UZ90"/>
<keyword evidence="8" id="KW-0413">Isomerase</keyword>
<evidence type="ECO:0000313" key="10">
    <source>
        <dbReference type="Proteomes" id="UP000886520"/>
    </source>
</evidence>
<keyword evidence="4" id="KW-0547">Nucleotide-binding</keyword>
<reference evidence="9" key="1">
    <citation type="submission" date="2021-01" db="EMBL/GenBank/DDBJ databases">
        <title>Adiantum capillus-veneris genome.</title>
        <authorList>
            <person name="Fang Y."/>
            <person name="Liao Q."/>
        </authorList>
    </citation>
    <scope>NUCLEOTIDE SEQUENCE</scope>
    <source>
        <strain evidence="9">H3</strain>
        <tissue evidence="9">Leaf</tissue>
    </source>
</reference>
<dbReference type="GO" id="GO:0000819">
    <property type="term" value="P:sister chromatid segregation"/>
    <property type="evidence" value="ECO:0007669"/>
    <property type="project" value="TreeGrafter"/>
</dbReference>
<dbReference type="InterPro" id="IPR050634">
    <property type="entry name" value="DNA_Topoisomerase_II"/>
</dbReference>
<name>A0A9D4UZ90_ADICA</name>
<dbReference type="OrthoDB" id="10061337at2759"/>
<accession>A0A9D4UZ90</accession>